<keyword evidence="1" id="KW-0812">Transmembrane</keyword>
<evidence type="ECO:0000313" key="2">
    <source>
        <dbReference type="EMBL" id="HHR41050.1"/>
    </source>
</evidence>
<keyword evidence="1" id="KW-0472">Membrane</keyword>
<accession>A0A7C5U4R1</accession>
<sequence>MLKLLIPVMFLLLLIPVFAVDPIPPGTPYGRVYVRVTDCVTGNLVVGASVSLDNPTHRQSSVTNSTGVATLDTFAWFYTYYVTAPGYRIESGVRRFSIGEVFQICLVPEAAGFWRIVATVIAWQGDIHAGGKGWAIIRLKNLEAGIFNITEFQIWVDGYNSPAITYTVPRGVIVGRLVERDVNITVNPKPDIPVGRLKAELKFRAVFTAEDGRKIGPLTVSTDLDYVVIAPYRTFTLKITDYWGLNPVPDALVEMQATLAGAPATFLYRSNEKGEIEIQRMSEGVYFMRIFYLSPYDDRVHLINQLFPLLADLAKTPTVKTYVYEAHVNVKDLANRALETEVYLNNFKASSMNGLAKFFNVPPGDYKVEWRGVEVFEGSLTVREPLVKNSPGGFLEAVAQVGNIGVRVVNAAGKPFDLRLKISLKPFGGMIENVTLAVFERLPKGEYVLEIQAYNLFKDQYVVVGEKTLRIPENHGENVVTVDVFDLDVQILDYAGRKLANASVIVEGKQVPLRDGKISLKSITAGAYGIEAVWKGFKVLNTVVVFRPGTNPVLRADIYAMQVNVVGIDGHALVKGTAVLQIGQMSVERTVVNGSVYFEEVPAGRYKLTIYLDQAEVFSEDVQTAEKTIVVAKAGYIEISVKDQRNNPVPGVSFEIEKEGAKVTDADGKVRLGQKPAGSYKYSAKYRGFTVFQGLAKSGETTEVVLPLYVFKVVLLNEFDRPVDGWVEVSRDDVLVGKFFGSEVTYVSMPPEMYTVRASVGTKNVETRAVLASDGQTFVVKLPVALVLGDLVLSLQDLFTILLPIGVVILAVISAVALKKTTSIARSRHKGRV</sequence>
<proteinExistence type="predicted"/>
<evidence type="ECO:0008006" key="3">
    <source>
        <dbReference type="Google" id="ProtNLM"/>
    </source>
</evidence>
<organism evidence="2">
    <name type="scientific">Caldiarchaeum subterraneum</name>
    <dbReference type="NCBI Taxonomy" id="311458"/>
    <lineage>
        <taxon>Archaea</taxon>
        <taxon>Nitrososphaerota</taxon>
        <taxon>Candidatus Caldarchaeales</taxon>
        <taxon>Candidatus Caldarchaeaceae</taxon>
        <taxon>Candidatus Caldarchaeum</taxon>
    </lineage>
</organism>
<protein>
    <recommendedName>
        <fullName evidence="3">Carboxypeptidase regulatory-like domain-containing protein</fullName>
    </recommendedName>
</protein>
<name>A0A7C5U4R1_CALS0</name>
<gene>
    <name evidence="2" type="ORF">ENM42_04380</name>
</gene>
<comment type="caution">
    <text evidence="2">The sequence shown here is derived from an EMBL/GenBank/DDBJ whole genome shotgun (WGS) entry which is preliminary data.</text>
</comment>
<dbReference type="EMBL" id="DRXS01000237">
    <property type="protein sequence ID" value="HHR41050.1"/>
    <property type="molecule type" value="Genomic_DNA"/>
</dbReference>
<reference evidence="2" key="1">
    <citation type="journal article" date="2020" name="mSystems">
        <title>Genome- and Community-Level Interaction Insights into Carbon Utilization and Element Cycling Functions of Hydrothermarchaeota in Hydrothermal Sediment.</title>
        <authorList>
            <person name="Zhou Z."/>
            <person name="Liu Y."/>
            <person name="Xu W."/>
            <person name="Pan J."/>
            <person name="Luo Z.H."/>
            <person name="Li M."/>
        </authorList>
    </citation>
    <scope>NUCLEOTIDE SEQUENCE [LARGE SCALE GENOMIC DNA]</scope>
    <source>
        <strain evidence="2">SpSt-1084</strain>
    </source>
</reference>
<keyword evidence="1" id="KW-1133">Transmembrane helix</keyword>
<dbReference type="SUPFAM" id="SSF49464">
    <property type="entry name" value="Carboxypeptidase regulatory domain-like"/>
    <property type="match status" value="1"/>
</dbReference>
<dbReference type="AlphaFoldDB" id="A0A7C5U4R1"/>
<dbReference type="InterPro" id="IPR008969">
    <property type="entry name" value="CarboxyPept-like_regulatory"/>
</dbReference>
<evidence type="ECO:0000256" key="1">
    <source>
        <dbReference type="SAM" id="Phobius"/>
    </source>
</evidence>
<feature type="transmembrane region" description="Helical" evidence="1">
    <location>
        <begin position="798"/>
        <end position="818"/>
    </location>
</feature>